<evidence type="ECO:0000313" key="2">
    <source>
        <dbReference type="EMBL" id="GBC62116.1"/>
    </source>
</evidence>
<evidence type="ECO:0000313" key="3">
    <source>
        <dbReference type="Proteomes" id="UP000288096"/>
    </source>
</evidence>
<proteinExistence type="predicted"/>
<gene>
    <name evidence="2" type="ORF">DENIS_3079</name>
</gene>
<dbReference type="EMBL" id="BEXT01000001">
    <property type="protein sequence ID" value="GBC62116.1"/>
    <property type="molecule type" value="Genomic_DNA"/>
</dbReference>
<reference evidence="3" key="1">
    <citation type="submission" date="2017-11" db="EMBL/GenBank/DDBJ databases">
        <authorList>
            <person name="Watanabe M."/>
            <person name="Kojima H."/>
        </authorList>
    </citation>
    <scope>NUCLEOTIDE SEQUENCE [LARGE SCALE GENOMIC DNA]</scope>
    <source>
        <strain evidence="3">Tokyo 01</strain>
    </source>
</reference>
<dbReference type="Proteomes" id="UP000288096">
    <property type="component" value="Unassembled WGS sequence"/>
</dbReference>
<reference evidence="3" key="2">
    <citation type="submission" date="2019-01" db="EMBL/GenBank/DDBJ databases">
        <title>Genome sequence of Desulfonema ishimotonii strain Tokyo 01.</title>
        <authorList>
            <person name="Fukui M."/>
        </authorList>
    </citation>
    <scope>NUCLEOTIDE SEQUENCE [LARGE SCALE GENOMIC DNA]</scope>
    <source>
        <strain evidence="3">Tokyo 01</strain>
    </source>
</reference>
<evidence type="ECO:0000256" key="1">
    <source>
        <dbReference type="SAM" id="MobiDB-lite"/>
    </source>
</evidence>
<protein>
    <submittedName>
        <fullName evidence="2">Uncharacterized protein</fullName>
    </submittedName>
</protein>
<name>A0A401FYV0_9BACT</name>
<dbReference type="AlphaFoldDB" id="A0A401FYV0"/>
<feature type="region of interest" description="Disordered" evidence="1">
    <location>
        <begin position="10"/>
        <end position="32"/>
    </location>
</feature>
<keyword evidence="3" id="KW-1185">Reference proteome</keyword>
<organism evidence="2 3">
    <name type="scientific">Desulfonema ishimotonii</name>
    <dbReference type="NCBI Taxonomy" id="45657"/>
    <lineage>
        <taxon>Bacteria</taxon>
        <taxon>Pseudomonadati</taxon>
        <taxon>Thermodesulfobacteriota</taxon>
        <taxon>Desulfobacteria</taxon>
        <taxon>Desulfobacterales</taxon>
        <taxon>Desulfococcaceae</taxon>
        <taxon>Desulfonema</taxon>
    </lineage>
</organism>
<sequence>MKMIGHYIKKQTGADHSRGAIAKLPGKQGLGRPRPELIPGKSFIRQYLRCVGEIRPNGLCLSQIRGVSA</sequence>
<accession>A0A401FYV0</accession>
<comment type="caution">
    <text evidence="2">The sequence shown here is derived from an EMBL/GenBank/DDBJ whole genome shotgun (WGS) entry which is preliminary data.</text>
</comment>